<name>A0A9P6BA06_9AGAM</name>
<dbReference type="AlphaFoldDB" id="A0A9P6BA06"/>
<evidence type="ECO:0000313" key="3">
    <source>
        <dbReference type="Proteomes" id="UP000886523"/>
    </source>
</evidence>
<dbReference type="OrthoDB" id="3021720at2759"/>
<feature type="region of interest" description="Disordered" evidence="1">
    <location>
        <begin position="136"/>
        <end position="255"/>
    </location>
</feature>
<feature type="compositionally biased region" description="Basic and acidic residues" evidence="1">
    <location>
        <begin position="179"/>
        <end position="194"/>
    </location>
</feature>
<accession>A0A9P6BA06</accession>
<protein>
    <submittedName>
        <fullName evidence="2">Uncharacterized protein</fullName>
    </submittedName>
</protein>
<comment type="caution">
    <text evidence="2">The sequence shown here is derived from an EMBL/GenBank/DDBJ whole genome shotgun (WGS) entry which is preliminary data.</text>
</comment>
<dbReference type="Proteomes" id="UP000886523">
    <property type="component" value="Unassembled WGS sequence"/>
</dbReference>
<keyword evidence="3" id="KW-1185">Reference proteome</keyword>
<feature type="compositionally biased region" description="Polar residues" evidence="1">
    <location>
        <begin position="1"/>
        <end position="15"/>
    </location>
</feature>
<feature type="compositionally biased region" description="Polar residues" evidence="1">
    <location>
        <begin position="82"/>
        <end position="91"/>
    </location>
</feature>
<evidence type="ECO:0000256" key="1">
    <source>
        <dbReference type="SAM" id="MobiDB-lite"/>
    </source>
</evidence>
<sequence length="300" mass="32958">MAHTTSSIPTNTSRGYSKPHGLGSDFGQTETAATPPPLGPDTPSSSPEHASPGIMTEFPTRPRPTRELSRNTLYPRTPATRHFSSQLQNTVIRRPPSPITPRAISLRSISSSSANGDLGMPGMKETDDPYKKIVVTDSEQDPRAMTPIANGSSHPRTSSYGLLQPGMRGKKRKKKKRPDTHTETSISEKRKSPEDGFVSSSAVLEKQPSTEPLKPFGRRYPAVSLTGLSPAERPPNATNYIPSHHGKAKSLRPGAEPLHTDDFTPTCMDGLKRSWQSFKLTLRFGAFRTRRRIKRRVGLT</sequence>
<feature type="region of interest" description="Disordered" evidence="1">
    <location>
        <begin position="1"/>
        <end position="102"/>
    </location>
</feature>
<organism evidence="2 3">
    <name type="scientific">Hydnum rufescens UP504</name>
    <dbReference type="NCBI Taxonomy" id="1448309"/>
    <lineage>
        <taxon>Eukaryota</taxon>
        <taxon>Fungi</taxon>
        <taxon>Dikarya</taxon>
        <taxon>Basidiomycota</taxon>
        <taxon>Agaricomycotina</taxon>
        <taxon>Agaricomycetes</taxon>
        <taxon>Cantharellales</taxon>
        <taxon>Hydnaceae</taxon>
        <taxon>Hydnum</taxon>
    </lineage>
</organism>
<feature type="compositionally biased region" description="Basic residues" evidence="1">
    <location>
        <begin position="168"/>
        <end position="178"/>
    </location>
</feature>
<proteinExistence type="predicted"/>
<dbReference type="EMBL" id="MU128911">
    <property type="protein sequence ID" value="KAF9520498.1"/>
    <property type="molecule type" value="Genomic_DNA"/>
</dbReference>
<feature type="compositionally biased region" description="Polar residues" evidence="1">
    <location>
        <begin position="198"/>
        <end position="210"/>
    </location>
</feature>
<feature type="compositionally biased region" description="Polar residues" evidence="1">
    <location>
        <begin position="149"/>
        <end position="161"/>
    </location>
</feature>
<gene>
    <name evidence="2" type="ORF">BS47DRAFT_636313</name>
</gene>
<reference evidence="2" key="1">
    <citation type="journal article" date="2020" name="Nat. Commun.">
        <title>Large-scale genome sequencing of mycorrhizal fungi provides insights into the early evolution of symbiotic traits.</title>
        <authorList>
            <person name="Miyauchi S."/>
            <person name="Kiss E."/>
            <person name="Kuo A."/>
            <person name="Drula E."/>
            <person name="Kohler A."/>
            <person name="Sanchez-Garcia M."/>
            <person name="Morin E."/>
            <person name="Andreopoulos B."/>
            <person name="Barry K.W."/>
            <person name="Bonito G."/>
            <person name="Buee M."/>
            <person name="Carver A."/>
            <person name="Chen C."/>
            <person name="Cichocki N."/>
            <person name="Clum A."/>
            <person name="Culley D."/>
            <person name="Crous P.W."/>
            <person name="Fauchery L."/>
            <person name="Girlanda M."/>
            <person name="Hayes R.D."/>
            <person name="Keri Z."/>
            <person name="LaButti K."/>
            <person name="Lipzen A."/>
            <person name="Lombard V."/>
            <person name="Magnuson J."/>
            <person name="Maillard F."/>
            <person name="Murat C."/>
            <person name="Nolan M."/>
            <person name="Ohm R.A."/>
            <person name="Pangilinan J."/>
            <person name="Pereira M.F."/>
            <person name="Perotto S."/>
            <person name="Peter M."/>
            <person name="Pfister S."/>
            <person name="Riley R."/>
            <person name="Sitrit Y."/>
            <person name="Stielow J.B."/>
            <person name="Szollosi G."/>
            <person name="Zifcakova L."/>
            <person name="Stursova M."/>
            <person name="Spatafora J.W."/>
            <person name="Tedersoo L."/>
            <person name="Vaario L.M."/>
            <person name="Yamada A."/>
            <person name="Yan M."/>
            <person name="Wang P."/>
            <person name="Xu J."/>
            <person name="Bruns T."/>
            <person name="Baldrian P."/>
            <person name="Vilgalys R."/>
            <person name="Dunand C."/>
            <person name="Henrissat B."/>
            <person name="Grigoriev I.V."/>
            <person name="Hibbett D."/>
            <person name="Nagy L.G."/>
            <person name="Martin F.M."/>
        </authorList>
    </citation>
    <scope>NUCLEOTIDE SEQUENCE</scope>
    <source>
        <strain evidence="2">UP504</strain>
    </source>
</reference>
<evidence type="ECO:0000313" key="2">
    <source>
        <dbReference type="EMBL" id="KAF9520498.1"/>
    </source>
</evidence>